<dbReference type="InterPro" id="IPR011263">
    <property type="entry name" value="DNA-dir_RNA_pol_RpoA/D/Rpb3"/>
</dbReference>
<dbReference type="PANTHER" id="PTHR11800">
    <property type="entry name" value="DNA-DIRECTED RNA POLYMERASE"/>
    <property type="match status" value="1"/>
</dbReference>
<keyword evidence="1 5" id="KW-0240">DNA-directed RNA polymerase</keyword>
<dbReference type="InterPro" id="IPR022842">
    <property type="entry name" value="RNAP_Rpo3/Rpb3/RPAC1"/>
</dbReference>
<evidence type="ECO:0000256" key="3">
    <source>
        <dbReference type="ARBA" id="ARBA00023163"/>
    </source>
</evidence>
<dbReference type="EMBL" id="CP133772">
    <property type="protein sequence ID" value="WYX99678.1"/>
    <property type="molecule type" value="Genomic_DNA"/>
</dbReference>
<dbReference type="SUPFAM" id="SSF55257">
    <property type="entry name" value="RBP11-like subunits of RNA polymerase"/>
    <property type="match status" value="1"/>
</dbReference>
<gene>
    <name evidence="5" type="primary">rpo3</name>
    <name evidence="5" type="synonym">rpoD</name>
    <name evidence="7" type="ORF">OXIME_000214</name>
</gene>
<name>A0AAX4NDV3_9ARCH</name>
<evidence type="ECO:0000313" key="8">
    <source>
        <dbReference type="Proteomes" id="UP001451606"/>
    </source>
</evidence>
<evidence type="ECO:0000256" key="2">
    <source>
        <dbReference type="ARBA" id="ARBA00022490"/>
    </source>
</evidence>
<dbReference type="InterPro" id="IPR036603">
    <property type="entry name" value="RBP11-like"/>
</dbReference>
<dbReference type="InterPro" id="IPR011262">
    <property type="entry name" value="DNA-dir_RNA_pol_insert"/>
</dbReference>
<dbReference type="RefSeq" id="WP_393971643.1">
    <property type="nucleotide sequence ID" value="NZ_CP133772.1"/>
</dbReference>
<dbReference type="GO" id="GO:0046983">
    <property type="term" value="F:protein dimerization activity"/>
    <property type="evidence" value="ECO:0007669"/>
    <property type="project" value="InterPro"/>
</dbReference>
<dbReference type="Gene3D" id="3.30.1360.10">
    <property type="entry name" value="RNA polymerase, RBP11-like subunit"/>
    <property type="match status" value="1"/>
</dbReference>
<proteinExistence type="inferred from homology"/>
<dbReference type="GeneID" id="95966938"/>
<reference evidence="7 8" key="1">
    <citation type="submission" date="2023-09" db="EMBL/GenBank/DDBJ databases">
        <authorList>
            <person name="Golyshina O.V."/>
            <person name="Lunev E.A."/>
            <person name="Bargiela R."/>
            <person name="Gaines M.C."/>
            <person name="Daum B."/>
            <person name="Bale N.J."/>
            <person name="Koenen M."/>
            <person name="Sinninghe Damst J.S."/>
            <person name="Yakimov M."/>
            <person name="Golyshin P.N."/>
        </authorList>
    </citation>
    <scope>NUCLEOTIDE SEQUENCE [LARGE SCALE GENOMIC DNA]</scope>
    <source>
        <strain evidence="7 8">M1</strain>
    </source>
</reference>
<evidence type="ECO:0000256" key="1">
    <source>
        <dbReference type="ARBA" id="ARBA00022478"/>
    </source>
</evidence>
<accession>A0AAX4NDV3</accession>
<dbReference type="Gene3D" id="2.170.120.12">
    <property type="entry name" value="DNA-directed RNA polymerase, insert domain"/>
    <property type="match status" value="1"/>
</dbReference>
<dbReference type="InterPro" id="IPR036643">
    <property type="entry name" value="RNApol_insert_sf"/>
</dbReference>
<dbReference type="Proteomes" id="UP001451606">
    <property type="component" value="Chromosome"/>
</dbReference>
<dbReference type="KEGG" id="omr:OXIME_000214"/>
<dbReference type="SUPFAM" id="SSF56553">
    <property type="entry name" value="Insert subdomain of RNA polymerase alpha subunit"/>
    <property type="match status" value="1"/>
</dbReference>
<organism evidence="7 8">
    <name type="scientific">Oxyplasma meridianum</name>
    <dbReference type="NCBI Taxonomy" id="3073602"/>
    <lineage>
        <taxon>Archaea</taxon>
        <taxon>Methanobacteriati</taxon>
        <taxon>Thermoplasmatota</taxon>
        <taxon>Thermoplasmata</taxon>
        <taxon>Thermoplasmatales</taxon>
        <taxon>Thermoplasmataceae</taxon>
        <taxon>Oxyplasma</taxon>
    </lineage>
</organism>
<dbReference type="HAMAP" id="MF_00320">
    <property type="entry name" value="RNApol_arch_Rpo3"/>
    <property type="match status" value="1"/>
</dbReference>
<comment type="function">
    <text evidence="5">DNA-dependent RNA polymerase (RNAP) catalyzes the transcription of DNA into RNA using the four ribonucleoside triphosphates as substrates.</text>
</comment>
<dbReference type="GO" id="GO:0003677">
    <property type="term" value="F:DNA binding"/>
    <property type="evidence" value="ECO:0007669"/>
    <property type="project" value="UniProtKB-UniRule"/>
</dbReference>
<keyword evidence="8" id="KW-1185">Reference proteome</keyword>
<feature type="domain" description="DNA-directed RNA polymerase RpoA/D/Rpb3-type" evidence="6">
    <location>
        <begin position="28"/>
        <end position="284"/>
    </location>
</feature>
<dbReference type="Pfam" id="PF01193">
    <property type="entry name" value="RNA_pol_L"/>
    <property type="match status" value="1"/>
</dbReference>
<evidence type="ECO:0000256" key="5">
    <source>
        <dbReference type="HAMAP-Rule" id="MF_00320"/>
    </source>
</evidence>
<comment type="subunit">
    <text evidence="5">Part of the RNA polymerase complex.</text>
</comment>
<dbReference type="SMART" id="SM00662">
    <property type="entry name" value="RPOLD"/>
    <property type="match status" value="1"/>
</dbReference>
<dbReference type="Pfam" id="PF01000">
    <property type="entry name" value="RNA_pol_A_bac"/>
    <property type="match status" value="1"/>
</dbReference>
<dbReference type="AlphaFoldDB" id="A0AAX4NDV3"/>
<dbReference type="NCBIfam" id="NF001988">
    <property type="entry name" value="PRK00783.1"/>
    <property type="match status" value="1"/>
</dbReference>
<keyword evidence="5 7" id="KW-0808">Transferase</keyword>
<keyword evidence="5 7" id="KW-0548">Nucleotidyltransferase</keyword>
<dbReference type="EC" id="2.7.7.6" evidence="5"/>
<dbReference type="GO" id="GO:0005737">
    <property type="term" value="C:cytoplasm"/>
    <property type="evidence" value="ECO:0007669"/>
    <property type="project" value="UniProtKB-SubCell"/>
</dbReference>
<keyword evidence="2 5" id="KW-0963">Cytoplasm</keyword>
<sequence>MEPRKRAEREAGEFNQMSLKLIEVKDRYIRFSIDGITPTIANALRRTLINDIPKLAIDKVTFHHGQIRDAEGNVYDSSLPLFDEIVAHRLSLVPLVSDLSMNFRDQCICEGKGCALCTMTYSINKIGPGSVSSGDMQPLGNPELVPADREIPIVKLGKNQAILVSAEAVLGRGKDHAKWQVTSAVSYKYHREYIVKKDQVENWAVFKEKCPNSVVKETAKEIIFSDDTPCRWIRELLDTKNVDVREDDTTYIFKFETDGSLKAIDVLEYALKRIPQRLNILLESLSAVD</sequence>
<comment type="similarity">
    <text evidence="4 5">Belongs to the archaeal Rpo3/eukaryotic RPB3 RNA polymerase subunit family.</text>
</comment>
<keyword evidence="3 5" id="KW-0804">Transcription</keyword>
<evidence type="ECO:0000256" key="4">
    <source>
        <dbReference type="ARBA" id="ARBA00025804"/>
    </source>
</evidence>
<protein>
    <recommendedName>
        <fullName evidence="5">DNA-directed RNA polymerase subunit Rpo3</fullName>
        <ecNumber evidence="5">2.7.7.6</ecNumber>
    </recommendedName>
    <alternativeName>
        <fullName evidence="5">DNA-directed RNA polymerase subunit D</fullName>
    </alternativeName>
</protein>
<evidence type="ECO:0000259" key="6">
    <source>
        <dbReference type="SMART" id="SM00662"/>
    </source>
</evidence>
<dbReference type="Gene3D" id="3.30.70.3110">
    <property type="match status" value="1"/>
</dbReference>
<comment type="catalytic activity">
    <reaction evidence="5">
        <text>RNA(n) + a ribonucleoside 5'-triphosphate = RNA(n+1) + diphosphate</text>
        <dbReference type="Rhea" id="RHEA:21248"/>
        <dbReference type="Rhea" id="RHEA-COMP:14527"/>
        <dbReference type="Rhea" id="RHEA-COMP:17342"/>
        <dbReference type="ChEBI" id="CHEBI:33019"/>
        <dbReference type="ChEBI" id="CHEBI:61557"/>
        <dbReference type="ChEBI" id="CHEBI:140395"/>
        <dbReference type="EC" id="2.7.7.6"/>
    </reaction>
</comment>
<comment type="subcellular location">
    <subcellularLocation>
        <location evidence="5">Cytoplasm</location>
    </subcellularLocation>
</comment>
<comment type="caution">
    <text evidence="5">Lacks conserved residue(s) required for the propagation of feature annotation.</text>
</comment>
<dbReference type="InterPro" id="IPR050518">
    <property type="entry name" value="Rpo3/RPB3_RNA_Pol_subunit"/>
</dbReference>
<dbReference type="GO" id="GO:0006351">
    <property type="term" value="P:DNA-templated transcription"/>
    <property type="evidence" value="ECO:0007669"/>
    <property type="project" value="UniProtKB-UniRule"/>
</dbReference>
<dbReference type="GO" id="GO:0003899">
    <property type="term" value="F:DNA-directed RNA polymerase activity"/>
    <property type="evidence" value="ECO:0007669"/>
    <property type="project" value="UniProtKB-UniRule"/>
</dbReference>
<dbReference type="GO" id="GO:0000428">
    <property type="term" value="C:DNA-directed RNA polymerase complex"/>
    <property type="evidence" value="ECO:0007669"/>
    <property type="project" value="UniProtKB-KW"/>
</dbReference>
<dbReference type="PANTHER" id="PTHR11800:SF2">
    <property type="entry name" value="DNA-DIRECTED RNA POLYMERASE II SUBUNIT RPB3"/>
    <property type="match status" value="1"/>
</dbReference>
<evidence type="ECO:0000313" key="7">
    <source>
        <dbReference type="EMBL" id="WYX99678.1"/>
    </source>
</evidence>